<dbReference type="PANTHER" id="PTHR36955">
    <property type="entry name" value="SECRETED NEMATODE CLADE V PROTEIN GENE FAMILY"/>
    <property type="match status" value="1"/>
</dbReference>
<dbReference type="Proteomes" id="UP000024635">
    <property type="component" value="Unassembled WGS sequence"/>
</dbReference>
<dbReference type="EMBL" id="JARK01001434">
    <property type="protein sequence ID" value="EYC02653.1"/>
    <property type="molecule type" value="Genomic_DNA"/>
</dbReference>
<dbReference type="PANTHER" id="PTHR36955:SF1">
    <property type="entry name" value="SECRETED NEMATODE CLADE V PROTEIN GENE FAMILY"/>
    <property type="match status" value="1"/>
</dbReference>
<gene>
    <name evidence="1" type="primary">Acey_s0098.g3055</name>
    <name evidence="1" type="ORF">Y032_0098g3055</name>
</gene>
<accession>A0A016TJB1</accession>
<comment type="caution">
    <text evidence="1">The sequence shown here is derived from an EMBL/GenBank/DDBJ whole genome shotgun (WGS) entry which is preliminary data.</text>
</comment>
<protein>
    <submittedName>
        <fullName evidence="1">Uncharacterized protein</fullName>
    </submittedName>
</protein>
<evidence type="ECO:0000313" key="1">
    <source>
        <dbReference type="EMBL" id="EYC02653.1"/>
    </source>
</evidence>
<name>A0A016TJB1_9BILA</name>
<reference evidence="2" key="1">
    <citation type="journal article" date="2015" name="Nat. Genet.">
        <title>The genome and transcriptome of the zoonotic hookworm Ancylostoma ceylanicum identify infection-specific gene families.</title>
        <authorList>
            <person name="Schwarz E.M."/>
            <person name="Hu Y."/>
            <person name="Antoshechkin I."/>
            <person name="Miller M.M."/>
            <person name="Sternberg P.W."/>
            <person name="Aroian R.V."/>
        </authorList>
    </citation>
    <scope>NUCLEOTIDE SEQUENCE</scope>
    <source>
        <strain evidence="2">HY135</strain>
    </source>
</reference>
<keyword evidence="2" id="KW-1185">Reference proteome</keyword>
<evidence type="ECO:0000313" key="2">
    <source>
        <dbReference type="Proteomes" id="UP000024635"/>
    </source>
</evidence>
<organism evidence="1 2">
    <name type="scientific">Ancylostoma ceylanicum</name>
    <dbReference type="NCBI Taxonomy" id="53326"/>
    <lineage>
        <taxon>Eukaryota</taxon>
        <taxon>Metazoa</taxon>
        <taxon>Ecdysozoa</taxon>
        <taxon>Nematoda</taxon>
        <taxon>Chromadorea</taxon>
        <taxon>Rhabditida</taxon>
        <taxon>Rhabditina</taxon>
        <taxon>Rhabditomorpha</taxon>
        <taxon>Strongyloidea</taxon>
        <taxon>Ancylostomatidae</taxon>
        <taxon>Ancylostomatinae</taxon>
        <taxon>Ancylostoma</taxon>
    </lineage>
</organism>
<dbReference type="STRING" id="53326.A0A016TJB1"/>
<dbReference type="Pfam" id="PF17619">
    <property type="entry name" value="SCVP"/>
    <property type="match status" value="1"/>
</dbReference>
<dbReference type="InterPro" id="IPR035126">
    <property type="entry name" value="SCVP"/>
</dbReference>
<proteinExistence type="predicted"/>
<dbReference type="AlphaFoldDB" id="A0A016TJB1"/>
<sequence>MAPHVSRAPFVAEMYKNVFPGSTASASEEMAALVLLLAVIAAAEACAPTTPTTVTTGRKRRAAEVVLVTVVTNQKYKPSMNDAHLQTMKALLNDYTTSKKVVYDKRMVHERPSNVGGKFAVVYTVRNADCGQVSDFARGARRQANFITRMAVKCRGRPEVPIN</sequence>